<dbReference type="CDD" id="cd21153">
    <property type="entry name" value="PUA_RlmI"/>
    <property type="match status" value="1"/>
</dbReference>
<dbReference type="Gene3D" id="2.30.130.10">
    <property type="entry name" value="PUA domain"/>
    <property type="match status" value="1"/>
</dbReference>
<keyword evidence="2" id="KW-0963">Cytoplasm</keyword>
<name>A0A3B0V1B3_9ZZZZ</name>
<dbReference type="InterPro" id="IPR029063">
    <property type="entry name" value="SAM-dependent_MTases_sf"/>
</dbReference>
<dbReference type="InterPro" id="IPR019614">
    <property type="entry name" value="SAM-dep_methyl-trfase"/>
</dbReference>
<protein>
    <submittedName>
        <fullName evidence="10">23S rRNA (Cytosine(1962)-C(5))-methyltransferase</fullName>
        <ecNumber evidence="10">2.1.1.191</ecNumber>
    </submittedName>
</protein>
<dbReference type="GO" id="GO:0006364">
    <property type="term" value="P:rRNA processing"/>
    <property type="evidence" value="ECO:0007669"/>
    <property type="project" value="UniProtKB-KW"/>
</dbReference>
<evidence type="ECO:0000313" key="10">
    <source>
        <dbReference type="EMBL" id="VAW34193.1"/>
    </source>
</evidence>
<dbReference type="Pfam" id="PF17785">
    <property type="entry name" value="PUA_3"/>
    <property type="match status" value="1"/>
</dbReference>
<dbReference type="GO" id="GO:0005737">
    <property type="term" value="C:cytoplasm"/>
    <property type="evidence" value="ECO:0007669"/>
    <property type="project" value="UniProtKB-SubCell"/>
</dbReference>
<dbReference type="CDD" id="cd11572">
    <property type="entry name" value="RlmI_M_like"/>
    <property type="match status" value="1"/>
</dbReference>
<feature type="domain" description="PUA" evidence="9">
    <location>
        <begin position="18"/>
        <end position="94"/>
    </location>
</feature>
<dbReference type="Pfam" id="PF10672">
    <property type="entry name" value="Methyltrans_SAM"/>
    <property type="match status" value="1"/>
</dbReference>
<dbReference type="PANTHER" id="PTHR42873:SF1">
    <property type="entry name" value="S-ADENOSYLMETHIONINE-DEPENDENT METHYLTRANSFERASE DOMAIN-CONTAINING PROTEIN"/>
    <property type="match status" value="1"/>
</dbReference>
<accession>A0A3B0V1B3</accession>
<dbReference type="AlphaFoldDB" id="A0A3B0V1B3"/>
<evidence type="ECO:0000256" key="8">
    <source>
        <dbReference type="ARBA" id="ARBA00038091"/>
    </source>
</evidence>
<dbReference type="PROSITE" id="PS50890">
    <property type="entry name" value="PUA"/>
    <property type="match status" value="1"/>
</dbReference>
<dbReference type="InterPro" id="IPR015947">
    <property type="entry name" value="PUA-like_sf"/>
</dbReference>
<evidence type="ECO:0000256" key="1">
    <source>
        <dbReference type="ARBA" id="ARBA00004496"/>
    </source>
</evidence>
<dbReference type="Gene3D" id="3.30.750.80">
    <property type="entry name" value="RNA methyltransferase domain (HRMD) like"/>
    <property type="match status" value="1"/>
</dbReference>
<evidence type="ECO:0000256" key="7">
    <source>
        <dbReference type="ARBA" id="ARBA00022884"/>
    </source>
</evidence>
<dbReference type="GO" id="GO:0008168">
    <property type="term" value="F:methyltransferase activity"/>
    <property type="evidence" value="ECO:0007669"/>
    <property type="project" value="UniProtKB-KW"/>
</dbReference>
<keyword evidence="3" id="KW-0698">rRNA processing</keyword>
<dbReference type="InterPro" id="IPR041532">
    <property type="entry name" value="RlmI-like_PUA"/>
</dbReference>
<evidence type="ECO:0000259" key="9">
    <source>
        <dbReference type="SMART" id="SM00359"/>
    </source>
</evidence>
<evidence type="ECO:0000256" key="6">
    <source>
        <dbReference type="ARBA" id="ARBA00022691"/>
    </source>
</evidence>
<evidence type="ECO:0000256" key="4">
    <source>
        <dbReference type="ARBA" id="ARBA00022603"/>
    </source>
</evidence>
<keyword evidence="5 10" id="KW-0808">Transferase</keyword>
<evidence type="ECO:0000256" key="2">
    <source>
        <dbReference type="ARBA" id="ARBA00022490"/>
    </source>
</evidence>
<gene>
    <name evidence="10" type="ORF">MNBD_CHLOROFLEXI01-4975</name>
</gene>
<dbReference type="InterPro" id="IPR036974">
    <property type="entry name" value="PUA_sf"/>
</dbReference>
<sequence>MNIKQILTALPEPSEKRLALRVHPAAERAIRSGHPWLFESGIRQQSHDGRSGDLAVIFDRKRRFLAIGLYDPASPIRVRILAQGKPTQIGADWFLSRLETAASLRAPLLQTETTGYRLLHGENDGLPGLIIDRYASTFVLKLYTTAWMPHLPQILRGLAATSAGSAQAISQPERIVLRLSRFVQRQTESLFGFAEGQMLLGDSFDGSVRFLENGLAFAADVVKGQKTGFFLDQRDNRAKVEQLAAGKRVLNVFAYTGGFSLYAARGGATEVVSLDISKPALADAARNFALNQANKQVAAARHELLAGDAFEEMKRLAVNGRSFGMVIIDPPAFAKRKDEVEGAMAAYGRLVRLGLQLLYPGGILVMASCSSRVSAAQFFGLVHRVAREVKRPLREIERTGHALDHPISFPEGTYLKCLFAVAP</sequence>
<dbReference type="EMBL" id="UOEU01000519">
    <property type="protein sequence ID" value="VAW34193.1"/>
    <property type="molecule type" value="Genomic_DNA"/>
</dbReference>
<keyword evidence="7" id="KW-0694">RNA-binding</keyword>
<dbReference type="SUPFAM" id="SSF88697">
    <property type="entry name" value="PUA domain-like"/>
    <property type="match status" value="1"/>
</dbReference>
<keyword evidence="6" id="KW-0949">S-adenosyl-L-methionine</keyword>
<dbReference type="SMART" id="SM00359">
    <property type="entry name" value="PUA"/>
    <property type="match status" value="1"/>
</dbReference>
<dbReference type="InterPro" id="IPR002478">
    <property type="entry name" value="PUA"/>
</dbReference>
<comment type="similarity">
    <text evidence="8">Belongs to the methyltransferase superfamily. RlmI family.</text>
</comment>
<dbReference type="Gene3D" id="3.40.50.150">
    <property type="entry name" value="Vaccinia Virus protein VP39"/>
    <property type="match status" value="1"/>
</dbReference>
<keyword evidence="4 10" id="KW-0489">Methyltransferase</keyword>
<proteinExistence type="inferred from homology"/>
<comment type="subcellular location">
    <subcellularLocation>
        <location evidence="1">Cytoplasm</location>
    </subcellularLocation>
</comment>
<dbReference type="PANTHER" id="PTHR42873">
    <property type="entry name" value="RIBOSOMAL RNA LARGE SUBUNIT METHYLTRANSFERASE"/>
    <property type="match status" value="1"/>
</dbReference>
<dbReference type="CDD" id="cd02440">
    <property type="entry name" value="AdoMet_MTases"/>
    <property type="match status" value="1"/>
</dbReference>
<organism evidence="10">
    <name type="scientific">hydrothermal vent metagenome</name>
    <dbReference type="NCBI Taxonomy" id="652676"/>
    <lineage>
        <taxon>unclassified sequences</taxon>
        <taxon>metagenomes</taxon>
        <taxon>ecological metagenomes</taxon>
    </lineage>
</organism>
<dbReference type="EC" id="2.1.1.191" evidence="10"/>
<dbReference type="SUPFAM" id="SSF53335">
    <property type="entry name" value="S-adenosyl-L-methionine-dependent methyltransferases"/>
    <property type="match status" value="1"/>
</dbReference>
<dbReference type="GO" id="GO:0003723">
    <property type="term" value="F:RNA binding"/>
    <property type="evidence" value="ECO:0007669"/>
    <property type="project" value="UniProtKB-KW"/>
</dbReference>
<evidence type="ECO:0000256" key="5">
    <source>
        <dbReference type="ARBA" id="ARBA00022679"/>
    </source>
</evidence>
<dbReference type="GO" id="GO:0032259">
    <property type="term" value="P:methylation"/>
    <property type="evidence" value="ECO:0007669"/>
    <property type="project" value="UniProtKB-KW"/>
</dbReference>
<evidence type="ECO:0000256" key="3">
    <source>
        <dbReference type="ARBA" id="ARBA00022552"/>
    </source>
</evidence>
<reference evidence="10" key="1">
    <citation type="submission" date="2018-06" db="EMBL/GenBank/DDBJ databases">
        <authorList>
            <person name="Zhirakovskaya E."/>
        </authorList>
    </citation>
    <scope>NUCLEOTIDE SEQUENCE</scope>
</reference>